<comment type="caution">
    <text evidence="2">The sequence shown here is derived from an EMBL/GenBank/DDBJ whole genome shotgun (WGS) entry which is preliminary data.</text>
</comment>
<reference evidence="3" key="2">
    <citation type="journal article" date="2019" name="Int. J. Syst. Evol. Microbiol.">
        <title>The Global Catalogue of Microorganisms (GCM) 10K type strain sequencing project: providing services to taxonomists for standard genome sequencing and annotation.</title>
        <authorList>
            <consortium name="The Broad Institute Genomics Platform"/>
            <consortium name="The Broad Institute Genome Sequencing Center for Infectious Disease"/>
            <person name="Wu L."/>
            <person name="Ma J."/>
        </authorList>
    </citation>
    <scope>NUCLEOTIDE SEQUENCE [LARGE SCALE GENOMIC DNA]</scope>
    <source>
        <strain evidence="3">NBRC 102030</strain>
    </source>
</reference>
<evidence type="ECO:0000313" key="1">
    <source>
        <dbReference type="EMBL" id="GMA84414.1"/>
    </source>
</evidence>
<evidence type="ECO:0000313" key="2">
    <source>
        <dbReference type="EMBL" id="GMA84506.1"/>
    </source>
</evidence>
<dbReference type="EMBL" id="BSUY01000002">
    <property type="protein sequence ID" value="GMA84414.1"/>
    <property type="molecule type" value="Genomic_DNA"/>
</dbReference>
<dbReference type="EMBL" id="BSUY01000002">
    <property type="protein sequence ID" value="GMA84506.1"/>
    <property type="molecule type" value="Genomic_DNA"/>
</dbReference>
<reference evidence="2" key="1">
    <citation type="journal article" date="2014" name="Int. J. Syst. Evol. Microbiol.">
        <title>Complete genome of a new Firmicutes species belonging to the dominant human colonic microbiota ('Ruminococcus bicirculans') reveals two chromosomes and a selective capacity to utilize plant glucans.</title>
        <authorList>
            <consortium name="NISC Comparative Sequencing Program"/>
            <person name="Wegmann U."/>
            <person name="Louis P."/>
            <person name="Goesmann A."/>
            <person name="Henrissat B."/>
            <person name="Duncan S.H."/>
            <person name="Flint H.J."/>
        </authorList>
    </citation>
    <scope>NUCLEOTIDE SEQUENCE</scope>
    <source>
        <strain evidence="2">NBRC 102030</strain>
    </source>
</reference>
<dbReference type="RefSeq" id="WP_284307957.1">
    <property type="nucleotide sequence ID" value="NZ_BSUY01000002.1"/>
</dbReference>
<name>A0ABQ6J8N3_9GAMM</name>
<protein>
    <submittedName>
        <fullName evidence="2">Uncharacterized protein</fullName>
    </submittedName>
</protein>
<gene>
    <name evidence="1" type="ORF">GCM10025855_39470</name>
    <name evidence="2" type="ORF">GCM10025855_40390</name>
</gene>
<reference evidence="2" key="3">
    <citation type="submission" date="2023-02" db="EMBL/GenBank/DDBJ databases">
        <authorList>
            <person name="Sun Q."/>
            <person name="Mori K."/>
        </authorList>
    </citation>
    <scope>NUCLEOTIDE SEQUENCE</scope>
    <source>
        <strain evidence="2">NBRC 102030</strain>
    </source>
</reference>
<evidence type="ECO:0000313" key="3">
    <source>
        <dbReference type="Proteomes" id="UP001157046"/>
    </source>
</evidence>
<keyword evidence="3" id="KW-1185">Reference proteome</keyword>
<accession>A0ABQ6J8N3</accession>
<dbReference type="Proteomes" id="UP001157046">
    <property type="component" value="Unassembled WGS sequence"/>
</dbReference>
<sequence length="71" mass="8142">MCEYRCVVLAEAGAGKTIEFREKATLLASEGKPSFFIRVEDIDRQFYDAFEVGDEDAFDSWLASSEEAWFF</sequence>
<proteinExistence type="predicted"/>
<organism evidence="2 3">
    <name type="scientific">Shewanella glacialipiscicola</name>
    <dbReference type="NCBI Taxonomy" id="614069"/>
    <lineage>
        <taxon>Bacteria</taxon>
        <taxon>Pseudomonadati</taxon>
        <taxon>Pseudomonadota</taxon>
        <taxon>Gammaproteobacteria</taxon>
        <taxon>Alteromonadales</taxon>
        <taxon>Shewanellaceae</taxon>
        <taxon>Shewanella</taxon>
    </lineage>
</organism>